<dbReference type="Gene3D" id="1.10.510.10">
    <property type="entry name" value="Transferase(Phosphotransferase) domain 1"/>
    <property type="match status" value="1"/>
</dbReference>
<dbReference type="Proteomes" id="UP001445076">
    <property type="component" value="Unassembled WGS sequence"/>
</dbReference>
<feature type="compositionally biased region" description="Acidic residues" evidence="1">
    <location>
        <begin position="713"/>
        <end position="724"/>
    </location>
</feature>
<name>A0AAW0VTN8_CHEQU</name>
<dbReference type="PANTHER" id="PTHR15508">
    <property type="entry name" value="RIBOSOMAL PROTEIN S6 KINASE"/>
    <property type="match status" value="1"/>
</dbReference>
<feature type="non-terminal residue" evidence="3">
    <location>
        <position position="1"/>
    </location>
</feature>
<dbReference type="PANTHER" id="PTHR15508:SF9">
    <property type="entry name" value="SORTING NEXIN-15"/>
    <property type="match status" value="1"/>
</dbReference>
<dbReference type="InterPro" id="IPR011009">
    <property type="entry name" value="Kinase-like_dom_sf"/>
</dbReference>
<dbReference type="EMBL" id="JARKIK010000546">
    <property type="protein sequence ID" value="KAK8720333.1"/>
    <property type="molecule type" value="Genomic_DNA"/>
</dbReference>
<proteinExistence type="predicted"/>
<accession>A0AAW0VTN8</accession>
<organism evidence="3 4">
    <name type="scientific">Cherax quadricarinatus</name>
    <name type="common">Australian red claw crayfish</name>
    <dbReference type="NCBI Taxonomy" id="27406"/>
    <lineage>
        <taxon>Eukaryota</taxon>
        <taxon>Metazoa</taxon>
        <taxon>Ecdysozoa</taxon>
        <taxon>Arthropoda</taxon>
        <taxon>Crustacea</taxon>
        <taxon>Multicrustacea</taxon>
        <taxon>Malacostraca</taxon>
        <taxon>Eumalacostraca</taxon>
        <taxon>Eucarida</taxon>
        <taxon>Decapoda</taxon>
        <taxon>Pleocyemata</taxon>
        <taxon>Astacidea</taxon>
        <taxon>Parastacoidea</taxon>
        <taxon>Parastacidae</taxon>
        <taxon>Cherax</taxon>
    </lineage>
</organism>
<dbReference type="GO" id="GO:0005524">
    <property type="term" value="F:ATP binding"/>
    <property type="evidence" value="ECO:0007669"/>
    <property type="project" value="InterPro"/>
</dbReference>
<reference evidence="3 4" key="1">
    <citation type="journal article" date="2024" name="BMC Genomics">
        <title>Genome assembly of redclaw crayfish (Cherax quadricarinatus) provides insights into its immune adaptation and hypoxia tolerance.</title>
        <authorList>
            <person name="Liu Z."/>
            <person name="Zheng J."/>
            <person name="Li H."/>
            <person name="Fang K."/>
            <person name="Wang S."/>
            <person name="He J."/>
            <person name="Zhou D."/>
            <person name="Weng S."/>
            <person name="Chi M."/>
            <person name="Gu Z."/>
            <person name="He J."/>
            <person name="Li F."/>
            <person name="Wang M."/>
        </authorList>
    </citation>
    <scope>NUCLEOTIDE SEQUENCE [LARGE SCALE GENOMIC DNA]</scope>
    <source>
        <strain evidence="3">ZL_2023a</strain>
    </source>
</reference>
<dbReference type="SMART" id="SM00220">
    <property type="entry name" value="S_TKc"/>
    <property type="match status" value="1"/>
</dbReference>
<protein>
    <recommendedName>
        <fullName evidence="2">Protein kinase domain-containing protein</fullName>
    </recommendedName>
</protein>
<dbReference type="Pfam" id="PF00069">
    <property type="entry name" value="Pkinase"/>
    <property type="match status" value="1"/>
</dbReference>
<dbReference type="PROSITE" id="PS50011">
    <property type="entry name" value="PROTEIN_KINASE_DOM"/>
    <property type="match status" value="1"/>
</dbReference>
<dbReference type="GO" id="GO:0004672">
    <property type="term" value="F:protein kinase activity"/>
    <property type="evidence" value="ECO:0007669"/>
    <property type="project" value="InterPro"/>
</dbReference>
<feature type="domain" description="Protein kinase" evidence="2">
    <location>
        <begin position="635"/>
        <end position="943"/>
    </location>
</feature>
<gene>
    <name evidence="3" type="ORF">OTU49_013401</name>
</gene>
<dbReference type="SUPFAM" id="SSF56112">
    <property type="entry name" value="Protein kinase-like (PK-like)"/>
    <property type="match status" value="1"/>
</dbReference>
<dbReference type="AlphaFoldDB" id="A0AAW0VTN8"/>
<evidence type="ECO:0000313" key="3">
    <source>
        <dbReference type="EMBL" id="KAK8720333.1"/>
    </source>
</evidence>
<sequence length="949" mass="102766">FMVPIIRYHETSTAIYLVLKFISGGKLWNHISKYVLEGGNSGAVAYDTFGNTYAGRRLLEETSEALSPCEAPSLVSPPPPSSTGGFLVVPGRRSGCLEAPSPCSSEGYLRVYSDYAHSLPSSASMAAIPPLDAAGVVTPSVPKSLSAGTLVVTAGHLDVNSVALNAVFSANDNIHGVLQNATLSGKDDDNIRRTGILSNGSSLLTDNDVRYTGVLPNGSLLSDDDKVSVGSDTLSGVSDDFSCSVALCVPNLLPDPPPFTHFTSIDEPHTGICVDQRSVESHFQVHEDDTGVCEAQSSVRNRSEYDGPHFQVHEDDAGFREPLVSVRNRSELDESHFRAHGDDTGVCEPLVSVRNRSELDETHFRAHEDDTGVCEPLVSVSNRSELEALYKKSHFLICEDNRESLKCDNNKSLKSPTMNDEETSLNDAVRDALFLRTRDTCLPMDDARNDWRDSARNDKDDTRNDWMDDASMTDTSFASVTLPSFSWSRRDASELASLDVNDLIRNSKRLLQNVDHTLQQSKGQAMTTLHTDDSTSLQHSQLPYDSDTVGLNSGTVDLNYGSVGLNSDTVGLNSDIVGLSSDTVGLNSDTVGLKSDTVGLNYNTLGLNHVGKEEAKQLMIESGKNLKESQAYLILPTPDSTPSGCQSEVSVINLKRKDGSPKNQSHSIVLSAENHRPRKLSVKSQERRSTRAIRPSPDLSISNMTLHSGQSGSDDDDHSADQNEDINASHELRTNRTNGQLSSADNGAPMESSLAALLEKYSANRGQDSQPRLPEGIVKVWSSQVVTAIAALHQLGIVWGDFNCDNVLLDDGGSILVTYESRWSSAEQNVRSGKCWQHLGGWCMADGCHKAGYLAPELRSPLAQPTEAADWWSVGALIYHMLTGQSVRTAHTSGITSHTELLLPSHLSPEAASLLSQLLCAHPVERLGGGAASAQEIKDHAFFTGIQWR</sequence>
<feature type="region of interest" description="Disordered" evidence="1">
    <location>
        <begin position="654"/>
        <end position="748"/>
    </location>
</feature>
<feature type="compositionally biased region" description="Polar residues" evidence="1">
    <location>
        <begin position="735"/>
        <end position="745"/>
    </location>
</feature>
<dbReference type="InterPro" id="IPR051866">
    <property type="entry name" value="Intracell_Sig-Traffick_Protein"/>
</dbReference>
<evidence type="ECO:0000313" key="4">
    <source>
        <dbReference type="Proteomes" id="UP001445076"/>
    </source>
</evidence>
<dbReference type="InterPro" id="IPR000719">
    <property type="entry name" value="Prot_kinase_dom"/>
</dbReference>
<comment type="caution">
    <text evidence="3">The sequence shown here is derived from an EMBL/GenBank/DDBJ whole genome shotgun (WGS) entry which is preliminary data.</text>
</comment>
<keyword evidence="4" id="KW-1185">Reference proteome</keyword>
<evidence type="ECO:0000259" key="2">
    <source>
        <dbReference type="PROSITE" id="PS50011"/>
    </source>
</evidence>
<evidence type="ECO:0000256" key="1">
    <source>
        <dbReference type="SAM" id="MobiDB-lite"/>
    </source>
</evidence>